<dbReference type="SUPFAM" id="SSF52821">
    <property type="entry name" value="Rhodanese/Cell cycle control phosphatase"/>
    <property type="match status" value="1"/>
</dbReference>
<dbReference type="InterPro" id="IPR001307">
    <property type="entry name" value="Thiosulphate_STrfase_CS"/>
</dbReference>
<dbReference type="OMA" id="YHRHIVC"/>
<name>A0A6I8P2U5_ORNAN</name>
<dbReference type="Bgee" id="ENSOANG00000041609">
    <property type="expression patterns" value="Expressed in adult mammalian kidney and 5 other cell types or tissues"/>
</dbReference>
<dbReference type="InParanoid" id="A0A6I8P2U5"/>
<reference evidence="2" key="2">
    <citation type="submission" date="2025-08" db="UniProtKB">
        <authorList>
            <consortium name="Ensembl"/>
        </authorList>
    </citation>
    <scope>IDENTIFICATION</scope>
    <source>
        <strain evidence="2">Glennie</strain>
    </source>
</reference>
<dbReference type="CDD" id="cd00158">
    <property type="entry name" value="RHOD"/>
    <property type="match status" value="1"/>
</dbReference>
<dbReference type="InterPro" id="IPR001763">
    <property type="entry name" value="Rhodanese-like_dom"/>
</dbReference>
<dbReference type="PROSITE" id="PS50206">
    <property type="entry name" value="RHODANESE_3"/>
    <property type="match status" value="1"/>
</dbReference>
<evidence type="ECO:0000259" key="1">
    <source>
        <dbReference type="PROSITE" id="PS50206"/>
    </source>
</evidence>
<dbReference type="RefSeq" id="XP_028937977.1">
    <property type="nucleotide sequence ID" value="XM_029082144.2"/>
</dbReference>
<dbReference type="GeneTree" id="ENSGT00960000189199"/>
<reference evidence="2 3" key="1">
    <citation type="journal article" date="2008" name="Nature">
        <title>Genome analysis of the platypus reveals unique signatures of evolution.</title>
        <authorList>
            <person name="Warren W.C."/>
            <person name="Hillier L.W."/>
            <person name="Marshall Graves J.A."/>
            <person name="Birney E."/>
            <person name="Ponting C.P."/>
            <person name="Grutzner F."/>
            <person name="Belov K."/>
            <person name="Miller W."/>
            <person name="Clarke L."/>
            <person name="Chinwalla A.T."/>
            <person name="Yang S.P."/>
            <person name="Heger A."/>
            <person name="Locke D.P."/>
            <person name="Miethke P."/>
            <person name="Waters P.D."/>
            <person name="Veyrunes F."/>
            <person name="Fulton L."/>
            <person name="Fulton B."/>
            <person name="Graves T."/>
            <person name="Wallis J."/>
            <person name="Puente X.S."/>
            <person name="Lopez-Otin C."/>
            <person name="Ordonez G.R."/>
            <person name="Eichler E.E."/>
            <person name="Chen L."/>
            <person name="Cheng Z."/>
            <person name="Deakin J.E."/>
            <person name="Alsop A."/>
            <person name="Thompson K."/>
            <person name="Kirby P."/>
            <person name="Papenfuss A.T."/>
            <person name="Wakefield M.J."/>
            <person name="Olender T."/>
            <person name="Lancet D."/>
            <person name="Huttley G.A."/>
            <person name="Smit A.F."/>
            <person name="Pask A."/>
            <person name="Temple-Smith P."/>
            <person name="Batzer M.A."/>
            <person name="Walker J.A."/>
            <person name="Konkel M.K."/>
            <person name="Harris R.S."/>
            <person name="Whittington C.M."/>
            <person name="Wong E.S."/>
            <person name="Gemmell N.J."/>
            <person name="Buschiazzo E."/>
            <person name="Vargas Jentzsch I.M."/>
            <person name="Merkel A."/>
            <person name="Schmitz J."/>
            <person name="Zemann A."/>
            <person name="Churakov G."/>
            <person name="Kriegs J.O."/>
            <person name="Brosius J."/>
            <person name="Murchison E.P."/>
            <person name="Sachidanandam R."/>
            <person name="Smith C."/>
            <person name="Hannon G.J."/>
            <person name="Tsend-Ayush E."/>
            <person name="McMillan D."/>
            <person name="Attenborough R."/>
            <person name="Rens W."/>
            <person name="Ferguson-Smith M."/>
            <person name="Lefevre C.M."/>
            <person name="Sharp J.A."/>
            <person name="Nicholas K.R."/>
            <person name="Ray D.A."/>
            <person name="Kube M."/>
            <person name="Reinhardt R."/>
            <person name="Pringle T.H."/>
            <person name="Taylor J."/>
            <person name="Jones R.C."/>
            <person name="Nixon B."/>
            <person name="Dacheux J.L."/>
            <person name="Niwa H."/>
            <person name="Sekita Y."/>
            <person name="Huang X."/>
            <person name="Stark A."/>
            <person name="Kheradpour P."/>
            <person name="Kellis M."/>
            <person name="Flicek P."/>
            <person name="Chen Y."/>
            <person name="Webber C."/>
            <person name="Hardison R."/>
            <person name="Nelson J."/>
            <person name="Hallsworth-Pepin K."/>
            <person name="Delehaunty K."/>
            <person name="Markovic C."/>
            <person name="Minx P."/>
            <person name="Feng Y."/>
            <person name="Kremitzki C."/>
            <person name="Mitreva M."/>
            <person name="Glasscock J."/>
            <person name="Wylie T."/>
            <person name="Wohldmann P."/>
            <person name="Thiru P."/>
            <person name="Nhan M.N."/>
            <person name="Pohl C.S."/>
            <person name="Smith S.M."/>
            <person name="Hou S."/>
            <person name="Nefedov M."/>
            <person name="de Jong P.J."/>
            <person name="Renfree M.B."/>
            <person name="Mardis E.R."/>
            <person name="Wilson R.K."/>
        </authorList>
    </citation>
    <scope>NUCLEOTIDE SEQUENCE [LARGE SCALE GENOMIC DNA]</scope>
    <source>
        <strain evidence="2 3">Glennie</strain>
    </source>
</reference>
<keyword evidence="3" id="KW-1185">Reference proteome</keyword>
<dbReference type="Pfam" id="PF00581">
    <property type="entry name" value="Rhodanese"/>
    <property type="match status" value="1"/>
</dbReference>
<dbReference type="PROSITE" id="PS00380">
    <property type="entry name" value="RHODANESE_1"/>
    <property type="match status" value="1"/>
</dbReference>
<dbReference type="Proteomes" id="UP000002279">
    <property type="component" value="Chromosome 17"/>
</dbReference>
<evidence type="ECO:0000313" key="2">
    <source>
        <dbReference type="Ensembl" id="ENSOANP00000048097.1"/>
    </source>
</evidence>
<gene>
    <name evidence="2" type="primary">LOC100681627</name>
</gene>
<dbReference type="GeneID" id="100681627"/>
<proteinExistence type="predicted"/>
<organism evidence="2 3">
    <name type="scientific">Ornithorhynchus anatinus</name>
    <name type="common">Duckbill platypus</name>
    <dbReference type="NCBI Taxonomy" id="9258"/>
    <lineage>
        <taxon>Eukaryota</taxon>
        <taxon>Metazoa</taxon>
        <taxon>Chordata</taxon>
        <taxon>Craniata</taxon>
        <taxon>Vertebrata</taxon>
        <taxon>Euteleostomi</taxon>
        <taxon>Mammalia</taxon>
        <taxon>Monotremata</taxon>
        <taxon>Ornithorhynchidae</taxon>
        <taxon>Ornithorhynchus</taxon>
    </lineage>
</organism>
<dbReference type="KEGG" id="oaa:100681627"/>
<dbReference type="SMART" id="SM00450">
    <property type="entry name" value="RHOD"/>
    <property type="match status" value="1"/>
</dbReference>
<dbReference type="AlphaFoldDB" id="A0A6I8P2U5"/>
<dbReference type="Gene3D" id="3.40.250.10">
    <property type="entry name" value="Rhodanese-like domain"/>
    <property type="match status" value="1"/>
</dbReference>
<accession>A0A6I8P2U5</accession>
<dbReference type="GO" id="GO:0004792">
    <property type="term" value="F:thiosulfate-cyanide sulfurtransferase activity"/>
    <property type="evidence" value="ECO:0007669"/>
    <property type="project" value="InterPro"/>
</dbReference>
<dbReference type="Ensembl" id="ENSOANT00000068720.1">
    <property type="protein sequence ID" value="ENSOANP00000048097.1"/>
    <property type="gene ID" value="ENSOANG00000041609.1"/>
</dbReference>
<evidence type="ECO:0000313" key="3">
    <source>
        <dbReference type="Proteomes" id="UP000002279"/>
    </source>
</evidence>
<dbReference type="InterPro" id="IPR036873">
    <property type="entry name" value="Rhodanese-like_dom_sf"/>
</dbReference>
<sequence>MAKLFLQVMGHLDMSDTTATSDLIRTWIGQTFPDVEPLATEVLQTWMEVKPGELIILDTRSAAEFDVSHLPGAIRVDPDRKDLSELLQQHLSPEGNDAAGRVPREEIVCYCTVGYRSSSVARALSAGRPSGARRVYNVDGGLVKWASESRRMEDSQGRATQFIHPGNAVWARAVRPELRAWM</sequence>
<protein>
    <recommendedName>
        <fullName evidence="1">Rhodanese domain-containing protein</fullName>
    </recommendedName>
</protein>
<feature type="domain" description="Rhodanese" evidence="1">
    <location>
        <begin position="50"/>
        <end position="154"/>
    </location>
</feature>
<dbReference type="OrthoDB" id="566238at2759"/>
<reference evidence="2" key="3">
    <citation type="submission" date="2025-09" db="UniProtKB">
        <authorList>
            <consortium name="Ensembl"/>
        </authorList>
    </citation>
    <scope>IDENTIFICATION</scope>
    <source>
        <strain evidence="2">Glennie</strain>
    </source>
</reference>